<dbReference type="RefSeq" id="WP_344690133.1">
    <property type="nucleotide sequence ID" value="NZ_BAAAVV010000008.1"/>
</dbReference>
<dbReference type="InterPro" id="IPR043129">
    <property type="entry name" value="ATPase_NBD"/>
</dbReference>
<evidence type="ECO:0000313" key="2">
    <source>
        <dbReference type="Proteomes" id="UP001499924"/>
    </source>
</evidence>
<accession>A0ABP6PFB1</accession>
<reference evidence="2" key="1">
    <citation type="journal article" date="2019" name="Int. J. Syst. Evol. Microbiol.">
        <title>The Global Catalogue of Microorganisms (GCM) 10K type strain sequencing project: providing services to taxonomists for standard genome sequencing and annotation.</title>
        <authorList>
            <consortium name="The Broad Institute Genomics Platform"/>
            <consortium name="The Broad Institute Genome Sequencing Center for Infectious Disease"/>
            <person name="Wu L."/>
            <person name="Ma J."/>
        </authorList>
    </citation>
    <scope>NUCLEOTIDE SEQUENCE [LARGE SCALE GENOMIC DNA]</scope>
    <source>
        <strain evidence="2">JCM 15614</strain>
    </source>
</reference>
<gene>
    <name evidence="1" type="primary">glmL</name>
    <name evidence="1" type="ORF">GCM10010531_33480</name>
</gene>
<evidence type="ECO:0000313" key="1">
    <source>
        <dbReference type="EMBL" id="GAA3177074.1"/>
    </source>
</evidence>
<dbReference type="EMBL" id="BAAAVV010000008">
    <property type="protein sequence ID" value="GAA3177074.1"/>
    <property type="molecule type" value="Genomic_DNA"/>
</dbReference>
<dbReference type="Proteomes" id="UP001499924">
    <property type="component" value="Unassembled WGS sequence"/>
</dbReference>
<dbReference type="InterPro" id="IPR006230">
    <property type="entry name" value="MutL"/>
</dbReference>
<name>A0ABP6PFB1_9ACTN</name>
<organism evidence="1 2">
    <name type="scientific">Blastococcus jejuensis</name>
    <dbReference type="NCBI Taxonomy" id="351224"/>
    <lineage>
        <taxon>Bacteria</taxon>
        <taxon>Bacillati</taxon>
        <taxon>Actinomycetota</taxon>
        <taxon>Actinomycetes</taxon>
        <taxon>Geodermatophilales</taxon>
        <taxon>Geodermatophilaceae</taxon>
        <taxon>Blastococcus</taxon>
    </lineage>
</organism>
<proteinExistence type="predicted"/>
<comment type="caution">
    <text evidence="1">The sequence shown here is derived from an EMBL/GenBank/DDBJ whole genome shotgun (WGS) entry which is preliminary data.</text>
</comment>
<dbReference type="SUPFAM" id="SSF53067">
    <property type="entry name" value="Actin-like ATPase domain"/>
    <property type="match status" value="1"/>
</dbReference>
<keyword evidence="2" id="KW-1185">Reference proteome</keyword>
<protein>
    <submittedName>
        <fullName evidence="1">Methylaspartate mutase accessory protein GlmL</fullName>
    </submittedName>
</protein>
<sequence>MSVVACVDIGSTYTKAALVDVATGALLDTAQAPTTLDDVVTGVLAATSAFPDAPVVACSSAGGGLRLAVVGYEELISAEAGHRAALSAGARVVHVAAGRLDDTALAVLADVAPDVVLLAGGTDGGEASVLRHNAAALAGAGRSVPVVLAGNAAVRDEVAAVLRDGGLPVTEADNVLPDIGRLAPESARAAIRAVFLEHVIGGDRLSTDPRLRQWVRAVTPDAVLEGVTVLAQETAAADAPGVVVLDVGGATTDVYCVPDPDAEQASLGREAVGVPARRRTVEGDLGVSWSVEALRTAARAEGLPVPGDDPLALGEIAATIALRRHLRAEVAYGGGASARSAGLVVLSGGVFRHADPDAVDAVVARLAADAGGAGSVVTGTTVVVDRRYVLAAAGLLAGDRPGAAVGLVRELLVTA</sequence>
<dbReference type="Pfam" id="PF13941">
    <property type="entry name" value="MutL"/>
    <property type="match status" value="2"/>
</dbReference>